<dbReference type="InterPro" id="IPR029058">
    <property type="entry name" value="AB_hydrolase_fold"/>
</dbReference>
<dbReference type="AlphaFoldDB" id="A0A1I0VL15"/>
<evidence type="ECO:0000313" key="2">
    <source>
        <dbReference type="EMBL" id="SFA76580.1"/>
    </source>
</evidence>
<accession>A0A1I0VL15</accession>
<dbReference type="PRINTS" id="PR00111">
    <property type="entry name" value="ABHYDROLASE"/>
</dbReference>
<dbReference type="EMBL" id="FOKG01000001">
    <property type="protein sequence ID" value="SFA76580.1"/>
    <property type="molecule type" value="Genomic_DNA"/>
</dbReference>
<dbReference type="Gene3D" id="3.40.50.1820">
    <property type="entry name" value="alpha/beta hydrolase"/>
    <property type="match status" value="1"/>
</dbReference>
<dbReference type="SUPFAM" id="SSF53474">
    <property type="entry name" value="alpha/beta-Hydrolases"/>
    <property type="match status" value="1"/>
</dbReference>
<name>A0A1I0VL15_9PSEU</name>
<proteinExistence type="predicted"/>
<protein>
    <submittedName>
        <fullName evidence="2">Pimeloyl-ACP methyl ester carboxylesterase</fullName>
    </submittedName>
</protein>
<sequence>MHSRQSRAPVSPGALPVVLVHGLAVSHRYLMPLAARLSSSYPVSAVDLPGFGLSGEPGHVLDVAELADWLADWLVTTGRASAALIGNSFGCQVAVDLAVRHPELVRCLVLVGPTMDPWARGAARQALRWLRNLRHEDPVQLPIILRDLRDAGIDRALGTLRIALRDPIERKLPAVSAPTLVTRGAVEPVVPQRWAAQAADLLPRGELAVVPGSPHNANYSATHELAVLVLPFLRRVSAVDSE</sequence>
<evidence type="ECO:0000313" key="3">
    <source>
        <dbReference type="Proteomes" id="UP000243799"/>
    </source>
</evidence>
<dbReference type="GO" id="GO:0003824">
    <property type="term" value="F:catalytic activity"/>
    <property type="evidence" value="ECO:0007669"/>
    <property type="project" value="UniProtKB-ARBA"/>
</dbReference>
<evidence type="ECO:0000259" key="1">
    <source>
        <dbReference type="Pfam" id="PF00561"/>
    </source>
</evidence>
<dbReference type="InterPro" id="IPR000073">
    <property type="entry name" value="AB_hydrolase_1"/>
</dbReference>
<organism evidence="2 3">
    <name type="scientific">Amycolatopsis marina</name>
    <dbReference type="NCBI Taxonomy" id="490629"/>
    <lineage>
        <taxon>Bacteria</taxon>
        <taxon>Bacillati</taxon>
        <taxon>Actinomycetota</taxon>
        <taxon>Actinomycetes</taxon>
        <taxon>Pseudonocardiales</taxon>
        <taxon>Pseudonocardiaceae</taxon>
        <taxon>Amycolatopsis</taxon>
    </lineage>
</organism>
<dbReference type="STRING" id="490629.SAMN05216266_101300"/>
<dbReference type="PANTHER" id="PTHR43689">
    <property type="entry name" value="HYDROLASE"/>
    <property type="match status" value="1"/>
</dbReference>
<dbReference type="PANTHER" id="PTHR43689:SF8">
    <property type="entry name" value="ALPHA_BETA-HYDROLASES SUPERFAMILY PROTEIN"/>
    <property type="match status" value="1"/>
</dbReference>
<dbReference type="Proteomes" id="UP000243799">
    <property type="component" value="Unassembled WGS sequence"/>
</dbReference>
<keyword evidence="3" id="KW-1185">Reference proteome</keyword>
<reference evidence="3" key="1">
    <citation type="submission" date="2016-10" db="EMBL/GenBank/DDBJ databases">
        <authorList>
            <person name="Varghese N."/>
            <person name="Submissions S."/>
        </authorList>
    </citation>
    <scope>NUCLEOTIDE SEQUENCE [LARGE SCALE GENOMIC DNA]</scope>
    <source>
        <strain evidence="3">CGMCC 4.3568</strain>
    </source>
</reference>
<dbReference type="Pfam" id="PF00561">
    <property type="entry name" value="Abhydrolase_1"/>
    <property type="match status" value="1"/>
</dbReference>
<gene>
    <name evidence="2" type="ORF">SAMN05216266_101300</name>
</gene>
<feature type="domain" description="AB hydrolase-1" evidence="1">
    <location>
        <begin position="16"/>
        <end position="135"/>
    </location>
</feature>